<reference evidence="1" key="1">
    <citation type="submission" date="2014-11" db="EMBL/GenBank/DDBJ databases">
        <authorList>
            <person name="Amaro Gonzalez C."/>
        </authorList>
    </citation>
    <scope>NUCLEOTIDE SEQUENCE</scope>
</reference>
<dbReference type="AlphaFoldDB" id="A0A0E9SEP2"/>
<accession>A0A0E9SEP2</accession>
<name>A0A0E9SEP2_ANGAN</name>
<dbReference type="EMBL" id="GBXM01069407">
    <property type="protein sequence ID" value="JAH39170.1"/>
    <property type="molecule type" value="Transcribed_RNA"/>
</dbReference>
<protein>
    <submittedName>
        <fullName evidence="1">Uncharacterized protein</fullName>
    </submittedName>
</protein>
<organism evidence="1">
    <name type="scientific">Anguilla anguilla</name>
    <name type="common">European freshwater eel</name>
    <name type="synonym">Muraena anguilla</name>
    <dbReference type="NCBI Taxonomy" id="7936"/>
    <lineage>
        <taxon>Eukaryota</taxon>
        <taxon>Metazoa</taxon>
        <taxon>Chordata</taxon>
        <taxon>Craniata</taxon>
        <taxon>Vertebrata</taxon>
        <taxon>Euteleostomi</taxon>
        <taxon>Actinopterygii</taxon>
        <taxon>Neopterygii</taxon>
        <taxon>Teleostei</taxon>
        <taxon>Anguilliformes</taxon>
        <taxon>Anguillidae</taxon>
        <taxon>Anguilla</taxon>
    </lineage>
</organism>
<evidence type="ECO:0000313" key="1">
    <source>
        <dbReference type="EMBL" id="JAH39170.1"/>
    </source>
</evidence>
<proteinExistence type="predicted"/>
<sequence length="57" mass="6627">MSGTLQTVNGFHVLNANKRANMFLTLYLGLPQNYCGIHKYGHFFVEYYAIERVFLPQ</sequence>
<reference evidence="1" key="2">
    <citation type="journal article" date="2015" name="Fish Shellfish Immunol.">
        <title>Early steps in the European eel (Anguilla anguilla)-Vibrio vulnificus interaction in the gills: Role of the RtxA13 toxin.</title>
        <authorList>
            <person name="Callol A."/>
            <person name="Pajuelo D."/>
            <person name="Ebbesson L."/>
            <person name="Teles M."/>
            <person name="MacKenzie S."/>
            <person name="Amaro C."/>
        </authorList>
    </citation>
    <scope>NUCLEOTIDE SEQUENCE</scope>
</reference>